<organism evidence="2 3">
    <name type="scientific">Octopus vulgaris</name>
    <name type="common">Common octopus</name>
    <dbReference type="NCBI Taxonomy" id="6645"/>
    <lineage>
        <taxon>Eukaryota</taxon>
        <taxon>Metazoa</taxon>
        <taxon>Spiralia</taxon>
        <taxon>Lophotrochozoa</taxon>
        <taxon>Mollusca</taxon>
        <taxon>Cephalopoda</taxon>
        <taxon>Coleoidea</taxon>
        <taxon>Octopodiformes</taxon>
        <taxon>Octopoda</taxon>
        <taxon>Incirrata</taxon>
        <taxon>Octopodidae</taxon>
        <taxon>Octopus</taxon>
    </lineage>
</organism>
<sequence>MISRMNFVFLAPFLLFAVVGAGKIIETQNNFRECRDFLDEYATTDCQRVQNIHLCTQMLNGMIKSRGNQEINRLKCTEDVQGCKTTSIQICKGTNSNSCSDLKSMKQCLYQQDCTKHFQLLDKYYTNGCLKTNCNSSDVTACDRSPTNTEKNAECRNLDFEYLCVLGRQSYTNNICKMPTEWQKKYDDNDCERLCHNTSKPTLTDGTDDEKCNTLKAYKSNLNNKNCKIPDDMESEYKALKCDTRCSKNYLVCPANVDDDYSRKKNCERLSYAVECSKNTVCPTSQKTHDLYAFYGCDTSCNGIEYSKCTNTLKEPLNSTRDEQCGYYKEYLDCAEKSKCEVDEGYNKLLECNGAASRNIMFSIIILALLTVQMLERYISLS</sequence>
<keyword evidence="3" id="KW-1185">Reference proteome</keyword>
<dbReference type="AlphaFoldDB" id="A0AA36AZ80"/>
<evidence type="ECO:0000313" key="3">
    <source>
        <dbReference type="Proteomes" id="UP001162480"/>
    </source>
</evidence>
<proteinExistence type="predicted"/>
<keyword evidence="1" id="KW-0732">Signal</keyword>
<name>A0AA36AZ80_OCTVU</name>
<reference evidence="2" key="1">
    <citation type="submission" date="2023-08" db="EMBL/GenBank/DDBJ databases">
        <authorList>
            <person name="Alioto T."/>
            <person name="Alioto T."/>
            <person name="Gomez Garrido J."/>
        </authorList>
    </citation>
    <scope>NUCLEOTIDE SEQUENCE</scope>
</reference>
<evidence type="ECO:0000256" key="1">
    <source>
        <dbReference type="SAM" id="SignalP"/>
    </source>
</evidence>
<feature type="chain" id="PRO_5041241638" evidence="1">
    <location>
        <begin position="22"/>
        <end position="382"/>
    </location>
</feature>
<dbReference type="Proteomes" id="UP001162480">
    <property type="component" value="Chromosome 6"/>
</dbReference>
<evidence type="ECO:0000313" key="2">
    <source>
        <dbReference type="EMBL" id="CAI9724484.1"/>
    </source>
</evidence>
<accession>A0AA36AZ80</accession>
<gene>
    <name evidence="2" type="ORF">OCTVUL_1B004622</name>
</gene>
<dbReference type="EMBL" id="OX597819">
    <property type="protein sequence ID" value="CAI9724484.1"/>
    <property type="molecule type" value="Genomic_DNA"/>
</dbReference>
<feature type="signal peptide" evidence="1">
    <location>
        <begin position="1"/>
        <end position="21"/>
    </location>
</feature>
<protein>
    <submittedName>
        <fullName evidence="2">Uncharacterized protein</fullName>
    </submittedName>
</protein>